<keyword evidence="7 8" id="KW-0460">Magnesium</keyword>
<name>A0A7X8SK61_9BACT</name>
<gene>
    <name evidence="8" type="primary">ydiU</name>
    <name evidence="8" type="synonym">selO</name>
    <name evidence="9" type="ORF">HGP29_10440</name>
</gene>
<feature type="binding site" evidence="8">
    <location>
        <position position="135"/>
    </location>
    <ligand>
        <name>ATP</name>
        <dbReference type="ChEBI" id="CHEBI:30616"/>
    </ligand>
</feature>
<evidence type="ECO:0000256" key="7">
    <source>
        <dbReference type="ARBA" id="ARBA00022842"/>
    </source>
</evidence>
<dbReference type="PANTHER" id="PTHR32057">
    <property type="entry name" value="PROTEIN ADENYLYLTRANSFERASE SELO, MITOCHONDRIAL"/>
    <property type="match status" value="1"/>
</dbReference>
<feature type="binding site" evidence="8">
    <location>
        <position position="122"/>
    </location>
    <ligand>
        <name>ATP</name>
        <dbReference type="ChEBI" id="CHEBI:30616"/>
    </ligand>
</feature>
<dbReference type="GO" id="GO:0030145">
    <property type="term" value="F:manganese ion binding"/>
    <property type="evidence" value="ECO:0007669"/>
    <property type="project" value="UniProtKB-UniRule"/>
</dbReference>
<keyword evidence="3 8" id="KW-0548">Nucleotidyltransferase</keyword>
<comment type="function">
    <text evidence="8">Nucleotidyltransferase involved in the post-translational modification of proteins. It can catalyze the addition of adenosine monophosphate (AMP) or uridine monophosphate (UMP) to a protein, resulting in modifications known as AMPylation and UMPylation.</text>
</comment>
<feature type="active site" description="Proton acceptor" evidence="8">
    <location>
        <position position="268"/>
    </location>
</feature>
<evidence type="ECO:0000256" key="5">
    <source>
        <dbReference type="ARBA" id="ARBA00022741"/>
    </source>
</evidence>
<proteinExistence type="inferred from homology"/>
<feature type="binding site" evidence="8">
    <location>
        <position position="102"/>
    </location>
    <ligand>
        <name>ATP</name>
        <dbReference type="ChEBI" id="CHEBI:30616"/>
    </ligand>
</feature>
<feature type="binding site" evidence="8">
    <location>
        <position position="199"/>
    </location>
    <ligand>
        <name>ATP</name>
        <dbReference type="ChEBI" id="CHEBI:30616"/>
    </ligand>
</feature>
<sequence length="522" mass="60584">MNIQLKDAFVRQLPADPNTENTIRQVYESCFSYVTPNNEIKPTLIHGSKEVGSLLGINNEDFDTKDFLNYFSGKKVIEGSTPYAMCYGGHQFGHWSGQLGDGRAINIGEVEYDHKKWAVQLKGAGKTPYSRQGDGLAVMRSSIREHLCSEAMYHLGVPSTRSLSLMKSGNEVLRDMFYDGNAAYEKGAIVCRIAESFVRFGNIEIFARRGDKKNLKRLVDYIIDEFYPEVKMDVNPYISFFKKVMDHTLEMVIHWQRIGFVHGVMNTDNMSVLGLTMDYGPYGWMESYTPDWTPNTSDVNHRYSFQNQPAIAQWNLYQLANALFVLVGEGKPLEDIISQYHADYQVKYLEMMKTKLGLEKYSEKDEKLISDLLEVMELTNTDMTIFFRNLSKVSKKSLIHNIYSEIELIKSAFYELHKVDKQALNQWYDWLSEYLKRLEIEDLTDDERKMKMNAVNPKYILRNYISQMIIDKAEIEDYSLLEEIYTLLQNPYDEQEEHEKWFAKRPDWAENKAGCSRLSCSS</sequence>
<comment type="similarity">
    <text evidence="1 8">Belongs to the SELO family.</text>
</comment>
<dbReference type="EC" id="2.7.7.-" evidence="8"/>
<keyword evidence="10" id="KW-1185">Reference proteome</keyword>
<feature type="binding site" evidence="8">
    <location>
        <position position="278"/>
    </location>
    <ligand>
        <name>Mg(2+)</name>
        <dbReference type="ChEBI" id="CHEBI:18420"/>
    </ligand>
</feature>
<keyword evidence="4 8" id="KW-0479">Metal-binding</keyword>
<feature type="binding site" evidence="8">
    <location>
        <position position="192"/>
    </location>
    <ligand>
        <name>ATP</name>
        <dbReference type="ChEBI" id="CHEBI:30616"/>
    </ligand>
</feature>
<evidence type="ECO:0000313" key="9">
    <source>
        <dbReference type="EMBL" id="NLR91627.1"/>
    </source>
</evidence>
<keyword evidence="5 8" id="KW-0547">Nucleotide-binding</keyword>
<dbReference type="Pfam" id="PF02696">
    <property type="entry name" value="SelO"/>
    <property type="match status" value="1"/>
</dbReference>
<feature type="binding site" evidence="8">
    <location>
        <position position="278"/>
    </location>
    <ligand>
        <name>ATP</name>
        <dbReference type="ChEBI" id="CHEBI:30616"/>
    </ligand>
</feature>
<comment type="catalytic activity">
    <reaction evidence="8">
        <text>L-seryl-[protein] + ATP = 3-O-(5'-adenylyl)-L-seryl-[protein] + diphosphate</text>
        <dbReference type="Rhea" id="RHEA:58120"/>
        <dbReference type="Rhea" id="RHEA-COMP:9863"/>
        <dbReference type="Rhea" id="RHEA-COMP:15073"/>
        <dbReference type="ChEBI" id="CHEBI:29999"/>
        <dbReference type="ChEBI" id="CHEBI:30616"/>
        <dbReference type="ChEBI" id="CHEBI:33019"/>
        <dbReference type="ChEBI" id="CHEBI:142516"/>
        <dbReference type="EC" id="2.7.7.108"/>
    </reaction>
</comment>
<evidence type="ECO:0000256" key="2">
    <source>
        <dbReference type="ARBA" id="ARBA00022679"/>
    </source>
</evidence>
<dbReference type="Proteomes" id="UP000585050">
    <property type="component" value="Unassembled WGS sequence"/>
</dbReference>
<evidence type="ECO:0000313" key="10">
    <source>
        <dbReference type="Proteomes" id="UP000585050"/>
    </source>
</evidence>
<keyword evidence="8" id="KW-0464">Manganese</keyword>
<comment type="cofactor">
    <cofactor evidence="8">
        <name>Mg(2+)</name>
        <dbReference type="ChEBI" id="CHEBI:18420"/>
    </cofactor>
    <cofactor evidence="8">
        <name>Mn(2+)</name>
        <dbReference type="ChEBI" id="CHEBI:29035"/>
    </cofactor>
</comment>
<protein>
    <recommendedName>
        <fullName evidence="8">Protein nucleotidyltransferase YdiU</fullName>
        <ecNumber evidence="8">2.7.7.-</ecNumber>
    </recommendedName>
    <alternativeName>
        <fullName evidence="8">Protein adenylyltransferase YdiU</fullName>
        <ecNumber evidence="8">2.7.7.108</ecNumber>
    </alternativeName>
    <alternativeName>
        <fullName evidence="8">Protein uridylyltransferase YdiU</fullName>
        <ecNumber evidence="8">2.7.7.-</ecNumber>
    </alternativeName>
</protein>
<comment type="catalytic activity">
    <reaction evidence="8">
        <text>L-tyrosyl-[protein] + UTP = O-(5'-uridylyl)-L-tyrosyl-[protein] + diphosphate</text>
        <dbReference type="Rhea" id="RHEA:83887"/>
        <dbReference type="Rhea" id="RHEA-COMP:10136"/>
        <dbReference type="Rhea" id="RHEA-COMP:20238"/>
        <dbReference type="ChEBI" id="CHEBI:33019"/>
        <dbReference type="ChEBI" id="CHEBI:46398"/>
        <dbReference type="ChEBI" id="CHEBI:46858"/>
        <dbReference type="ChEBI" id="CHEBI:90602"/>
    </reaction>
</comment>
<dbReference type="PANTHER" id="PTHR32057:SF14">
    <property type="entry name" value="PROTEIN ADENYLYLTRANSFERASE SELO, MITOCHONDRIAL"/>
    <property type="match status" value="1"/>
</dbReference>
<comment type="catalytic activity">
    <reaction evidence="8">
        <text>L-seryl-[protein] + UTP = O-(5'-uridylyl)-L-seryl-[protein] + diphosphate</text>
        <dbReference type="Rhea" id="RHEA:64604"/>
        <dbReference type="Rhea" id="RHEA-COMP:9863"/>
        <dbReference type="Rhea" id="RHEA-COMP:16635"/>
        <dbReference type="ChEBI" id="CHEBI:29999"/>
        <dbReference type="ChEBI" id="CHEBI:33019"/>
        <dbReference type="ChEBI" id="CHEBI:46398"/>
        <dbReference type="ChEBI" id="CHEBI:156051"/>
    </reaction>
</comment>
<feature type="binding site" evidence="8">
    <location>
        <position position="134"/>
    </location>
    <ligand>
        <name>ATP</name>
        <dbReference type="ChEBI" id="CHEBI:30616"/>
    </ligand>
</feature>
<evidence type="ECO:0000256" key="1">
    <source>
        <dbReference type="ARBA" id="ARBA00009747"/>
    </source>
</evidence>
<evidence type="ECO:0000256" key="6">
    <source>
        <dbReference type="ARBA" id="ARBA00022840"/>
    </source>
</evidence>
<evidence type="ECO:0000256" key="4">
    <source>
        <dbReference type="ARBA" id="ARBA00022723"/>
    </source>
</evidence>
<dbReference type="InterPro" id="IPR003846">
    <property type="entry name" value="SelO"/>
</dbReference>
<dbReference type="GO" id="GO:0070733">
    <property type="term" value="F:AMPylase activity"/>
    <property type="evidence" value="ECO:0007669"/>
    <property type="project" value="UniProtKB-EC"/>
</dbReference>
<dbReference type="RefSeq" id="WP_168882343.1">
    <property type="nucleotide sequence ID" value="NZ_JABAIL010000003.1"/>
</dbReference>
<dbReference type="HAMAP" id="MF_00692">
    <property type="entry name" value="SelO"/>
    <property type="match status" value="1"/>
</dbReference>
<feature type="binding site" evidence="8">
    <location>
        <position position="100"/>
    </location>
    <ligand>
        <name>ATP</name>
        <dbReference type="ChEBI" id="CHEBI:30616"/>
    </ligand>
</feature>
<organism evidence="9 10">
    <name type="scientific">Flammeovirga agarivorans</name>
    <dbReference type="NCBI Taxonomy" id="2726742"/>
    <lineage>
        <taxon>Bacteria</taxon>
        <taxon>Pseudomonadati</taxon>
        <taxon>Bacteroidota</taxon>
        <taxon>Cytophagia</taxon>
        <taxon>Cytophagales</taxon>
        <taxon>Flammeovirgaceae</taxon>
        <taxon>Flammeovirga</taxon>
    </lineage>
</organism>
<evidence type="ECO:0000256" key="3">
    <source>
        <dbReference type="ARBA" id="ARBA00022695"/>
    </source>
</evidence>
<comment type="caution">
    <text evidence="9">The sequence shown here is derived from an EMBL/GenBank/DDBJ whole genome shotgun (WGS) entry which is preliminary data.</text>
</comment>
<dbReference type="AlphaFoldDB" id="A0A7X8SK61"/>
<keyword evidence="6 8" id="KW-0067">ATP-binding</keyword>
<feature type="binding site" evidence="8">
    <location>
        <position position="269"/>
    </location>
    <ligand>
        <name>Mg(2+)</name>
        <dbReference type="ChEBI" id="CHEBI:18420"/>
    </ligand>
</feature>
<keyword evidence="2 8" id="KW-0808">Transferase</keyword>
<comment type="catalytic activity">
    <reaction evidence="8">
        <text>L-tyrosyl-[protein] + ATP = O-(5'-adenylyl)-L-tyrosyl-[protein] + diphosphate</text>
        <dbReference type="Rhea" id="RHEA:54288"/>
        <dbReference type="Rhea" id="RHEA-COMP:10136"/>
        <dbReference type="Rhea" id="RHEA-COMP:13846"/>
        <dbReference type="ChEBI" id="CHEBI:30616"/>
        <dbReference type="ChEBI" id="CHEBI:33019"/>
        <dbReference type="ChEBI" id="CHEBI:46858"/>
        <dbReference type="ChEBI" id="CHEBI:83624"/>
        <dbReference type="EC" id="2.7.7.108"/>
    </reaction>
</comment>
<accession>A0A7X8SK61</accession>
<dbReference type="EMBL" id="JABAIL010000003">
    <property type="protein sequence ID" value="NLR91627.1"/>
    <property type="molecule type" value="Genomic_DNA"/>
</dbReference>
<reference evidence="9 10" key="1">
    <citation type="submission" date="2020-04" db="EMBL/GenBank/DDBJ databases">
        <title>Flammeovirga sp. SR4, a novel species isolated from seawater.</title>
        <authorList>
            <person name="Wang X."/>
        </authorList>
    </citation>
    <scope>NUCLEOTIDE SEQUENCE [LARGE SCALE GENOMIC DNA]</scope>
    <source>
        <strain evidence="9 10">SR4</strain>
    </source>
</reference>
<dbReference type="GO" id="GO:0005524">
    <property type="term" value="F:ATP binding"/>
    <property type="evidence" value="ECO:0007669"/>
    <property type="project" value="UniProtKB-UniRule"/>
</dbReference>
<evidence type="ECO:0000256" key="8">
    <source>
        <dbReference type="HAMAP-Rule" id="MF_00692"/>
    </source>
</evidence>
<dbReference type="GO" id="GO:0000287">
    <property type="term" value="F:magnesium ion binding"/>
    <property type="evidence" value="ECO:0007669"/>
    <property type="project" value="UniProtKB-UniRule"/>
</dbReference>
<feature type="binding site" evidence="8">
    <location>
        <position position="103"/>
    </location>
    <ligand>
        <name>ATP</name>
        <dbReference type="ChEBI" id="CHEBI:30616"/>
    </ligand>
</feature>
<dbReference type="NCBIfam" id="NF000658">
    <property type="entry name" value="PRK00029.1"/>
    <property type="match status" value="1"/>
</dbReference>
<comment type="catalytic activity">
    <reaction evidence="8">
        <text>L-histidyl-[protein] + UTP = N(tele)-(5'-uridylyl)-L-histidyl-[protein] + diphosphate</text>
        <dbReference type="Rhea" id="RHEA:83891"/>
        <dbReference type="Rhea" id="RHEA-COMP:9745"/>
        <dbReference type="Rhea" id="RHEA-COMP:20239"/>
        <dbReference type="ChEBI" id="CHEBI:29979"/>
        <dbReference type="ChEBI" id="CHEBI:33019"/>
        <dbReference type="ChEBI" id="CHEBI:46398"/>
        <dbReference type="ChEBI" id="CHEBI:233474"/>
    </reaction>
</comment>
<comment type="catalytic activity">
    <reaction evidence="8">
        <text>L-threonyl-[protein] + ATP = 3-O-(5'-adenylyl)-L-threonyl-[protein] + diphosphate</text>
        <dbReference type="Rhea" id="RHEA:54292"/>
        <dbReference type="Rhea" id="RHEA-COMP:11060"/>
        <dbReference type="Rhea" id="RHEA-COMP:13847"/>
        <dbReference type="ChEBI" id="CHEBI:30013"/>
        <dbReference type="ChEBI" id="CHEBI:30616"/>
        <dbReference type="ChEBI" id="CHEBI:33019"/>
        <dbReference type="ChEBI" id="CHEBI:138113"/>
        <dbReference type="EC" id="2.7.7.108"/>
    </reaction>
</comment>
<dbReference type="EC" id="2.7.7.108" evidence="8"/>